<protein>
    <submittedName>
        <fullName evidence="3">Helix-turn-helix domain-containing protein</fullName>
    </submittedName>
</protein>
<evidence type="ECO:0000259" key="2">
    <source>
        <dbReference type="PROSITE" id="PS50943"/>
    </source>
</evidence>
<dbReference type="SUPFAM" id="SSF47413">
    <property type="entry name" value="lambda repressor-like DNA-binding domains"/>
    <property type="match status" value="1"/>
</dbReference>
<sequence>MGTIDSAWFHKKLADKGVSLRDMARFMKLDASAVSRMLNGGRKMSAEEQDQVAAYLDVPLDEVAARRRGEVHGFHERGQEPFSSNAGVGASGTGRPQTRRPAVIDKTGRHPIFGCMKGTMTIPDGLDLTAPADPDWGKVYEDD</sequence>
<dbReference type="InterPro" id="IPR001387">
    <property type="entry name" value="Cro/C1-type_HTH"/>
</dbReference>
<dbReference type="PROSITE" id="PS50943">
    <property type="entry name" value="HTH_CROC1"/>
    <property type="match status" value="1"/>
</dbReference>
<reference evidence="3 4" key="1">
    <citation type="submission" date="2024-09" db="EMBL/GenBank/DDBJ databases">
        <authorList>
            <person name="Sun Q."/>
            <person name="Mori K."/>
        </authorList>
    </citation>
    <scope>NUCLEOTIDE SEQUENCE [LARGE SCALE GENOMIC DNA]</scope>
    <source>
        <strain evidence="3 4">TBRC 4938</strain>
    </source>
</reference>
<dbReference type="InterPro" id="IPR010982">
    <property type="entry name" value="Lambda_DNA-bd_dom_sf"/>
</dbReference>
<organism evidence="3 4">
    <name type="scientific">Rhizobium puerariae</name>
    <dbReference type="NCBI Taxonomy" id="1585791"/>
    <lineage>
        <taxon>Bacteria</taxon>
        <taxon>Pseudomonadati</taxon>
        <taxon>Pseudomonadota</taxon>
        <taxon>Alphaproteobacteria</taxon>
        <taxon>Hyphomicrobiales</taxon>
        <taxon>Rhizobiaceae</taxon>
        <taxon>Rhizobium/Agrobacterium group</taxon>
        <taxon>Rhizobium</taxon>
    </lineage>
</organism>
<evidence type="ECO:0000313" key="4">
    <source>
        <dbReference type="Proteomes" id="UP001589692"/>
    </source>
</evidence>
<feature type="region of interest" description="Disordered" evidence="1">
    <location>
        <begin position="73"/>
        <end position="109"/>
    </location>
</feature>
<dbReference type="EMBL" id="JBHMAA010000028">
    <property type="protein sequence ID" value="MFB9951750.1"/>
    <property type="molecule type" value="Genomic_DNA"/>
</dbReference>
<keyword evidence="4" id="KW-1185">Reference proteome</keyword>
<evidence type="ECO:0000256" key="1">
    <source>
        <dbReference type="SAM" id="MobiDB-lite"/>
    </source>
</evidence>
<dbReference type="Proteomes" id="UP001589692">
    <property type="component" value="Unassembled WGS sequence"/>
</dbReference>
<dbReference type="SMART" id="SM00530">
    <property type="entry name" value="HTH_XRE"/>
    <property type="match status" value="1"/>
</dbReference>
<proteinExistence type="predicted"/>
<comment type="caution">
    <text evidence="3">The sequence shown here is derived from an EMBL/GenBank/DDBJ whole genome shotgun (WGS) entry which is preliminary data.</text>
</comment>
<name>A0ABV6AMB3_9HYPH</name>
<dbReference type="Gene3D" id="1.10.260.40">
    <property type="entry name" value="lambda repressor-like DNA-binding domains"/>
    <property type="match status" value="1"/>
</dbReference>
<evidence type="ECO:0000313" key="3">
    <source>
        <dbReference type="EMBL" id="MFB9951750.1"/>
    </source>
</evidence>
<dbReference type="CDD" id="cd00093">
    <property type="entry name" value="HTH_XRE"/>
    <property type="match status" value="1"/>
</dbReference>
<feature type="domain" description="HTH cro/C1-type" evidence="2">
    <location>
        <begin position="16"/>
        <end position="63"/>
    </location>
</feature>
<gene>
    <name evidence="3" type="ORF">ACFFP0_23115</name>
</gene>
<dbReference type="Pfam" id="PF13443">
    <property type="entry name" value="HTH_26"/>
    <property type="match status" value="1"/>
</dbReference>
<dbReference type="RefSeq" id="WP_377264567.1">
    <property type="nucleotide sequence ID" value="NZ_JBHMAA010000028.1"/>
</dbReference>
<accession>A0ABV6AMB3</accession>